<reference evidence="5 6" key="1">
    <citation type="submission" date="2021-08" db="EMBL/GenBank/DDBJ databases">
        <title>Lysobacter sp. strain CJ11 Genome sequencing and assembly.</title>
        <authorList>
            <person name="Kim I."/>
        </authorList>
    </citation>
    <scope>NUCLEOTIDE SEQUENCE [LARGE SCALE GENOMIC DNA]</scope>
    <source>
        <strain evidence="5 6">CJ11</strain>
    </source>
</reference>
<evidence type="ECO:0000313" key="6">
    <source>
        <dbReference type="Proteomes" id="UP000824755"/>
    </source>
</evidence>
<feature type="modified residue" description="N6-(pyridoxal phosphate)lysine" evidence="2">
    <location>
        <position position="32"/>
    </location>
</feature>
<keyword evidence="1 2" id="KW-0663">Pyridoxal phosphate</keyword>
<dbReference type="InterPro" id="IPR029066">
    <property type="entry name" value="PLP-binding_barrel"/>
</dbReference>
<accession>A0ABX8WRK3</accession>
<dbReference type="NCBIfam" id="TIGR00044">
    <property type="entry name" value="YggS family pyridoxal phosphate-dependent enzyme"/>
    <property type="match status" value="1"/>
</dbReference>
<dbReference type="PANTHER" id="PTHR10146:SF14">
    <property type="entry name" value="PYRIDOXAL PHOSPHATE HOMEOSTASIS PROTEIN"/>
    <property type="match status" value="1"/>
</dbReference>
<organism evidence="5 6">
    <name type="scientific">Lysobacter soyae</name>
    <dbReference type="NCBI Taxonomy" id="2764185"/>
    <lineage>
        <taxon>Bacteria</taxon>
        <taxon>Pseudomonadati</taxon>
        <taxon>Pseudomonadota</taxon>
        <taxon>Gammaproteobacteria</taxon>
        <taxon>Lysobacterales</taxon>
        <taxon>Lysobacteraceae</taxon>
        <taxon>Lysobacter</taxon>
    </lineage>
</organism>
<dbReference type="Pfam" id="PF01168">
    <property type="entry name" value="Ala_racemase_N"/>
    <property type="match status" value="1"/>
</dbReference>
<comment type="similarity">
    <text evidence="2 3">Belongs to the pyridoxal phosphate-binding protein YggS/PROSC family.</text>
</comment>
<protein>
    <recommendedName>
        <fullName evidence="2">Pyridoxal phosphate homeostasis protein</fullName>
        <shortName evidence="2">PLP homeostasis protein</shortName>
    </recommendedName>
</protein>
<comment type="function">
    <text evidence="2">Pyridoxal 5'-phosphate (PLP)-binding protein, which is involved in PLP homeostasis.</text>
</comment>
<proteinExistence type="inferred from homology"/>
<dbReference type="RefSeq" id="WP_220380277.1">
    <property type="nucleotide sequence ID" value="NZ_CP080544.1"/>
</dbReference>
<keyword evidence="6" id="KW-1185">Reference proteome</keyword>
<dbReference type="Proteomes" id="UP000824755">
    <property type="component" value="Chromosome"/>
</dbReference>
<name>A0ABX8WRK3_9GAMM</name>
<evidence type="ECO:0000256" key="3">
    <source>
        <dbReference type="RuleBase" id="RU004514"/>
    </source>
</evidence>
<dbReference type="EMBL" id="CP080544">
    <property type="protein sequence ID" value="QYR53461.1"/>
    <property type="molecule type" value="Genomic_DNA"/>
</dbReference>
<dbReference type="PANTHER" id="PTHR10146">
    <property type="entry name" value="PROLINE SYNTHETASE CO-TRANSCRIBED BACTERIAL HOMOLOG PROTEIN"/>
    <property type="match status" value="1"/>
</dbReference>
<evidence type="ECO:0000313" key="5">
    <source>
        <dbReference type="EMBL" id="QYR53461.1"/>
    </source>
</evidence>
<dbReference type="InterPro" id="IPR001608">
    <property type="entry name" value="Ala_racemase_N"/>
</dbReference>
<dbReference type="HAMAP" id="MF_02087">
    <property type="entry name" value="PLP_homeostasis"/>
    <property type="match status" value="1"/>
</dbReference>
<dbReference type="InterPro" id="IPR011078">
    <property type="entry name" value="PyrdxlP_homeostasis"/>
</dbReference>
<dbReference type="PIRSF" id="PIRSF004848">
    <property type="entry name" value="YBL036c_PLPDEIII"/>
    <property type="match status" value="1"/>
</dbReference>
<evidence type="ECO:0000259" key="4">
    <source>
        <dbReference type="Pfam" id="PF01168"/>
    </source>
</evidence>
<feature type="domain" description="Alanine racemase N-terminal" evidence="4">
    <location>
        <begin position="8"/>
        <end position="222"/>
    </location>
</feature>
<evidence type="ECO:0000256" key="1">
    <source>
        <dbReference type="ARBA" id="ARBA00022898"/>
    </source>
</evidence>
<gene>
    <name evidence="5" type="ORF">H8L67_02830</name>
</gene>
<dbReference type="SUPFAM" id="SSF51419">
    <property type="entry name" value="PLP-binding barrel"/>
    <property type="match status" value="1"/>
</dbReference>
<dbReference type="Gene3D" id="3.20.20.10">
    <property type="entry name" value="Alanine racemase"/>
    <property type="match status" value="1"/>
</dbReference>
<sequence length="225" mass="24446">MPSEALSKVLNELRIAAQHAGVPEPRLLAVGKTRPASDLAALAADGQTAFGENYVQEALAKQAALTSLPLEWHLIGHLQSNKAREAARHFAWVQTVDRLKLVEALAKHRPPEMPPLNLLIQVNIDDETTKHGCQPSEIPEIAERIGHFQNLKLRGLMAIPAPAPDTETRARAFDAMRALFLDLQNAYAGVDTLSMGMSDDAELAIAHGSTMVRVGRALFGERASQ</sequence>
<evidence type="ECO:0000256" key="2">
    <source>
        <dbReference type="HAMAP-Rule" id="MF_02087"/>
    </source>
</evidence>